<dbReference type="Proteomes" id="UP000596063">
    <property type="component" value="Chromosome"/>
</dbReference>
<dbReference type="KEGG" id="snan:I6N98_10950"/>
<dbReference type="InterPro" id="IPR000847">
    <property type="entry name" value="LysR_HTH_N"/>
</dbReference>
<keyword evidence="7" id="KW-1185">Reference proteome</keyword>
<dbReference type="EMBL" id="CP066167">
    <property type="protein sequence ID" value="QQD16902.1"/>
    <property type="molecule type" value="Genomic_DNA"/>
</dbReference>
<dbReference type="AlphaFoldDB" id="A0A7T4QY99"/>
<evidence type="ECO:0000256" key="3">
    <source>
        <dbReference type="ARBA" id="ARBA00023125"/>
    </source>
</evidence>
<feature type="domain" description="HTH lysR-type" evidence="5">
    <location>
        <begin position="6"/>
        <end position="63"/>
    </location>
</feature>
<evidence type="ECO:0000313" key="7">
    <source>
        <dbReference type="Proteomes" id="UP000596063"/>
    </source>
</evidence>
<dbReference type="PROSITE" id="PS50931">
    <property type="entry name" value="HTH_LYSR"/>
    <property type="match status" value="1"/>
</dbReference>
<evidence type="ECO:0000256" key="1">
    <source>
        <dbReference type="ARBA" id="ARBA00009437"/>
    </source>
</evidence>
<dbReference type="CDD" id="cd08417">
    <property type="entry name" value="PBP2_Nitroaromatics_like"/>
    <property type="match status" value="1"/>
</dbReference>
<keyword evidence="2" id="KW-0805">Transcription regulation</keyword>
<name>A0A7T4QY99_9GAMM</name>
<dbReference type="Gene3D" id="1.10.10.10">
    <property type="entry name" value="Winged helix-like DNA-binding domain superfamily/Winged helix DNA-binding domain"/>
    <property type="match status" value="1"/>
</dbReference>
<dbReference type="Pfam" id="PF03466">
    <property type="entry name" value="LysR_substrate"/>
    <property type="match status" value="1"/>
</dbReference>
<dbReference type="SUPFAM" id="SSF46785">
    <property type="entry name" value="Winged helix' DNA-binding domain"/>
    <property type="match status" value="1"/>
</dbReference>
<reference evidence="6 7" key="1">
    <citation type="submission" date="2020-12" db="EMBL/GenBank/DDBJ databases">
        <authorList>
            <person name="Shan Y."/>
        </authorList>
    </citation>
    <scope>NUCLEOTIDE SEQUENCE [LARGE SCALE GENOMIC DNA]</scope>
    <source>
        <strain evidence="7">csc3.9</strain>
    </source>
</reference>
<proteinExistence type="inferred from homology"/>
<gene>
    <name evidence="6" type="ORF">I6N98_10950</name>
</gene>
<dbReference type="InterPro" id="IPR005119">
    <property type="entry name" value="LysR_subst-bd"/>
</dbReference>
<evidence type="ECO:0000313" key="6">
    <source>
        <dbReference type="EMBL" id="QQD16902.1"/>
    </source>
</evidence>
<dbReference type="Gene3D" id="3.40.190.10">
    <property type="entry name" value="Periplasmic binding protein-like II"/>
    <property type="match status" value="2"/>
</dbReference>
<protein>
    <submittedName>
        <fullName evidence="6">LysR family transcriptional regulator</fullName>
    </submittedName>
</protein>
<dbReference type="InterPro" id="IPR037402">
    <property type="entry name" value="YidZ_PBP2"/>
</dbReference>
<dbReference type="InterPro" id="IPR036390">
    <property type="entry name" value="WH_DNA-bd_sf"/>
</dbReference>
<comment type="similarity">
    <text evidence="1">Belongs to the LysR transcriptional regulatory family.</text>
</comment>
<dbReference type="InterPro" id="IPR036388">
    <property type="entry name" value="WH-like_DNA-bd_sf"/>
</dbReference>
<evidence type="ECO:0000256" key="4">
    <source>
        <dbReference type="ARBA" id="ARBA00023163"/>
    </source>
</evidence>
<dbReference type="SUPFAM" id="SSF53850">
    <property type="entry name" value="Periplasmic binding protein-like II"/>
    <property type="match status" value="1"/>
</dbReference>
<organism evidence="6 7">
    <name type="scientific">Spongiibacter nanhainus</name>
    <dbReference type="NCBI Taxonomy" id="2794344"/>
    <lineage>
        <taxon>Bacteria</taxon>
        <taxon>Pseudomonadati</taxon>
        <taxon>Pseudomonadota</taxon>
        <taxon>Gammaproteobacteria</taxon>
        <taxon>Cellvibrionales</taxon>
        <taxon>Spongiibacteraceae</taxon>
        <taxon>Spongiibacter</taxon>
    </lineage>
</organism>
<keyword evidence="4" id="KW-0804">Transcription</keyword>
<evidence type="ECO:0000256" key="2">
    <source>
        <dbReference type="ARBA" id="ARBA00023015"/>
    </source>
</evidence>
<keyword evidence="3" id="KW-0238">DNA-binding</keyword>
<dbReference type="Pfam" id="PF00126">
    <property type="entry name" value="HTH_1"/>
    <property type="match status" value="1"/>
</dbReference>
<dbReference type="GO" id="GO:0003677">
    <property type="term" value="F:DNA binding"/>
    <property type="evidence" value="ECO:0007669"/>
    <property type="project" value="UniProtKB-KW"/>
</dbReference>
<accession>A0A7T4QY99</accession>
<dbReference type="GO" id="GO:0003700">
    <property type="term" value="F:DNA-binding transcription factor activity"/>
    <property type="evidence" value="ECO:0007669"/>
    <property type="project" value="InterPro"/>
</dbReference>
<dbReference type="PANTHER" id="PTHR30118">
    <property type="entry name" value="HTH-TYPE TRANSCRIPTIONAL REGULATOR LEUO-RELATED"/>
    <property type="match status" value="1"/>
</dbReference>
<evidence type="ECO:0000259" key="5">
    <source>
        <dbReference type="PROSITE" id="PS50931"/>
    </source>
</evidence>
<dbReference type="RefSeq" id="WP_198568404.1">
    <property type="nucleotide sequence ID" value="NZ_CP066167.1"/>
</dbReference>
<dbReference type="PRINTS" id="PR00039">
    <property type="entry name" value="HTHLYSR"/>
</dbReference>
<sequence length="299" mass="33257">MNLSRIDLNLFVVFDAIYSQQSLTRAAEVLSVTQPAVSNALGRLRQHLGDPLFIRSGKGMSPTPLARQLIEPVREALNGLETCVQERQQFDPASARQTLRLHATEHAEISMLPRLLRRLSLAAPHIDLEVVFHRRRDIPLELASGRLQLAVDAPLINSQDLVEKPLHQDHYVCVMAADNPLADSEFTLEQFLTARHIHISSRSRGSGHVDLALRAIGHQRRIALRLQHYAALPALVANSDAIAAVPLSLAQHWPQLCQRDLPFTTSPMELRMFWHKSSDHDPVISWLGDQVAAAATGAD</sequence>
<dbReference type="PANTHER" id="PTHR30118:SF15">
    <property type="entry name" value="TRANSCRIPTIONAL REGULATORY PROTEIN"/>
    <property type="match status" value="1"/>
</dbReference>
<dbReference type="InterPro" id="IPR050389">
    <property type="entry name" value="LysR-type_TF"/>
</dbReference>